<dbReference type="RefSeq" id="WP_007393125.1">
    <property type="nucleotide sequence ID" value="NZ_NFMF01000002.1"/>
</dbReference>
<dbReference type="Pfam" id="PF06177">
    <property type="entry name" value="QueT"/>
    <property type="match status" value="1"/>
</dbReference>
<comment type="caution">
    <text evidence="2">The sequence shown here is derived from an EMBL/GenBank/DDBJ whole genome shotgun (WGS) entry which is preliminary data.</text>
</comment>
<gene>
    <name evidence="2" type="ORF">CAL30_01660</name>
</gene>
<feature type="transmembrane region" description="Helical" evidence="1">
    <location>
        <begin position="43"/>
        <end position="65"/>
    </location>
</feature>
<feature type="transmembrane region" description="Helical" evidence="1">
    <location>
        <begin position="12"/>
        <end position="36"/>
    </location>
</feature>
<accession>A0A2J8BC08</accession>
<keyword evidence="1" id="KW-0472">Membrane</keyword>
<keyword evidence="1" id="KW-0812">Transmembrane</keyword>
<protein>
    <recommendedName>
        <fullName evidence="4">QueT transporter</fullName>
    </recommendedName>
</protein>
<evidence type="ECO:0000313" key="3">
    <source>
        <dbReference type="Proteomes" id="UP000242958"/>
    </source>
</evidence>
<dbReference type="Proteomes" id="UP000242958">
    <property type="component" value="Unassembled WGS sequence"/>
</dbReference>
<dbReference type="PANTHER" id="PTHR40044">
    <property type="entry name" value="INTEGRAL MEMBRANE PROTEIN-RELATED"/>
    <property type="match status" value="1"/>
</dbReference>
<dbReference type="AlphaFoldDB" id="A0A2J8BC08"/>
<evidence type="ECO:0000313" key="2">
    <source>
        <dbReference type="EMBL" id="PNH22314.1"/>
    </source>
</evidence>
<dbReference type="PANTHER" id="PTHR40044:SF1">
    <property type="entry name" value="INTEGRAL MEMBRANE PROTEIN"/>
    <property type="match status" value="1"/>
</dbReference>
<reference evidence="2 3" key="1">
    <citation type="submission" date="2017-05" db="EMBL/GenBank/DDBJ databases">
        <authorList>
            <person name="Song R."/>
            <person name="Chenine A.L."/>
            <person name="Ruprecht R.M."/>
        </authorList>
    </citation>
    <scope>NUCLEOTIDE SEQUENCE [LARGE SCALE GENOMIC DNA]</scope>
    <source>
        <strain evidence="2 3">KA00229</strain>
    </source>
</reference>
<name>A0A2J8BC08_9FIRM</name>
<organism evidence="2 3">
    <name type="scientific">Megasphaera hutchinsoni</name>
    <dbReference type="NCBI Taxonomy" id="1588748"/>
    <lineage>
        <taxon>Bacteria</taxon>
        <taxon>Bacillati</taxon>
        <taxon>Bacillota</taxon>
        <taxon>Negativicutes</taxon>
        <taxon>Veillonellales</taxon>
        <taxon>Veillonellaceae</taxon>
        <taxon>Megasphaera</taxon>
    </lineage>
</organism>
<dbReference type="InterPro" id="IPR010387">
    <property type="entry name" value="QueT"/>
</dbReference>
<feature type="transmembrane region" description="Helical" evidence="1">
    <location>
        <begin position="71"/>
        <end position="92"/>
    </location>
</feature>
<proteinExistence type="predicted"/>
<evidence type="ECO:0008006" key="4">
    <source>
        <dbReference type="Google" id="ProtNLM"/>
    </source>
</evidence>
<evidence type="ECO:0000256" key="1">
    <source>
        <dbReference type="SAM" id="Phobius"/>
    </source>
</evidence>
<sequence length="165" mass="18128">MYSFWSSSRRLTISAMVIAAYLAIIFFTAGISFGAYQIRIATALYALAYCFPFLVIPMGIANFFANLLFGGLGIIDMIGGSLVGMIVTFLLVQIKIRTLPIWLAFFPIVLVPALGVGLWLAPLLHIPYTAVVSSIAIGQIIPAGIGVFFIHTFIRYKYILIKENI</sequence>
<keyword evidence="1" id="KW-1133">Transmembrane helix</keyword>
<feature type="transmembrane region" description="Helical" evidence="1">
    <location>
        <begin position="126"/>
        <end position="154"/>
    </location>
</feature>
<dbReference type="EMBL" id="NFMF01000002">
    <property type="protein sequence ID" value="PNH22314.1"/>
    <property type="molecule type" value="Genomic_DNA"/>
</dbReference>
<feature type="transmembrane region" description="Helical" evidence="1">
    <location>
        <begin position="99"/>
        <end position="120"/>
    </location>
</feature>